<dbReference type="EMBL" id="JBCGBO010000004">
    <property type="protein sequence ID" value="KAK9209034.1"/>
    <property type="molecule type" value="Genomic_DNA"/>
</dbReference>
<dbReference type="AlphaFoldDB" id="A0AAP0QMN4"/>
<dbReference type="Proteomes" id="UP001428341">
    <property type="component" value="Unassembled WGS sequence"/>
</dbReference>
<dbReference type="PANTHER" id="PTHR47481:SF31">
    <property type="entry name" value="OS01G0873500 PROTEIN"/>
    <property type="match status" value="1"/>
</dbReference>
<sequence>MAAAGAPLSNYDFMMSVLSGIGSDYNPVVVLIIGKSQDLDLSESLSMLMTHEEMLEEQAHAEAMKANLALAANFAQKGLNKKKSFGHFNSKANFNQDGNRFDNPGYMQRGFRTSQQGGNHFRGKRGGRGNNNRGKNWNQGGRPGMPLFPGSSSSQYQPKCQVCFNFGHTAYDCKDRFNRDFVPPQMTYPHQGNNNQRFNQGYNQRNMSAYMATPETLWMRVGTWTAGQPIT</sequence>
<protein>
    <submittedName>
        <fullName evidence="2">Uncharacterized protein</fullName>
    </submittedName>
</protein>
<name>A0AAP0QMN4_9ROSI</name>
<dbReference type="PANTHER" id="PTHR47481">
    <property type="match status" value="1"/>
</dbReference>
<keyword evidence="3" id="KW-1185">Reference proteome</keyword>
<gene>
    <name evidence="2" type="ORF">WN944_001397</name>
</gene>
<proteinExistence type="predicted"/>
<evidence type="ECO:0000313" key="2">
    <source>
        <dbReference type="EMBL" id="KAK9209034.1"/>
    </source>
</evidence>
<evidence type="ECO:0000313" key="3">
    <source>
        <dbReference type="Proteomes" id="UP001428341"/>
    </source>
</evidence>
<accession>A0AAP0QMN4</accession>
<evidence type="ECO:0000256" key="1">
    <source>
        <dbReference type="SAM" id="MobiDB-lite"/>
    </source>
</evidence>
<reference evidence="2 3" key="1">
    <citation type="submission" date="2024-05" db="EMBL/GenBank/DDBJ databases">
        <title>Haplotype-resolved chromosome-level genome assembly of Huyou (Citrus changshanensis).</title>
        <authorList>
            <person name="Miao C."/>
            <person name="Chen W."/>
            <person name="Wu Y."/>
            <person name="Wang L."/>
            <person name="Zhao S."/>
            <person name="Grierson D."/>
            <person name="Xu C."/>
            <person name="Chen K."/>
        </authorList>
    </citation>
    <scope>NUCLEOTIDE SEQUENCE [LARGE SCALE GENOMIC DNA]</scope>
    <source>
        <strain evidence="2">01-14</strain>
        <tissue evidence="2">Leaf</tissue>
    </source>
</reference>
<organism evidence="2 3">
    <name type="scientific">Citrus x changshan-huyou</name>
    <dbReference type="NCBI Taxonomy" id="2935761"/>
    <lineage>
        <taxon>Eukaryota</taxon>
        <taxon>Viridiplantae</taxon>
        <taxon>Streptophyta</taxon>
        <taxon>Embryophyta</taxon>
        <taxon>Tracheophyta</taxon>
        <taxon>Spermatophyta</taxon>
        <taxon>Magnoliopsida</taxon>
        <taxon>eudicotyledons</taxon>
        <taxon>Gunneridae</taxon>
        <taxon>Pentapetalae</taxon>
        <taxon>rosids</taxon>
        <taxon>malvids</taxon>
        <taxon>Sapindales</taxon>
        <taxon>Rutaceae</taxon>
        <taxon>Aurantioideae</taxon>
        <taxon>Citrus</taxon>
    </lineage>
</organism>
<comment type="caution">
    <text evidence="2">The sequence shown here is derived from an EMBL/GenBank/DDBJ whole genome shotgun (WGS) entry which is preliminary data.</text>
</comment>
<feature type="compositionally biased region" description="Low complexity" evidence="1">
    <location>
        <begin position="130"/>
        <end position="140"/>
    </location>
</feature>
<feature type="region of interest" description="Disordered" evidence="1">
    <location>
        <begin position="111"/>
        <end position="152"/>
    </location>
</feature>